<sequence>MSGNSGGWPPEKGVFEKLGAAGTGSQPMRGIEYASKEGRQHNSLRDYPGYLYTERTAPSWLNDEAVLYKILVYSVFGFVYTNV</sequence>
<evidence type="ECO:0000256" key="1">
    <source>
        <dbReference type="SAM" id="MobiDB-lite"/>
    </source>
</evidence>
<keyword evidence="3" id="KW-1185">Reference proteome</keyword>
<reference evidence="3" key="1">
    <citation type="journal article" date="2019" name="Int. J. Syst. Evol. Microbiol.">
        <title>The Global Catalogue of Microorganisms (GCM) 10K type strain sequencing project: providing services to taxonomists for standard genome sequencing and annotation.</title>
        <authorList>
            <consortium name="The Broad Institute Genomics Platform"/>
            <consortium name="The Broad Institute Genome Sequencing Center for Infectious Disease"/>
            <person name="Wu L."/>
            <person name="Ma J."/>
        </authorList>
    </citation>
    <scope>NUCLEOTIDE SEQUENCE [LARGE SCALE GENOMIC DNA]</scope>
    <source>
        <strain evidence="3">JCM 17924</strain>
    </source>
</reference>
<feature type="region of interest" description="Disordered" evidence="1">
    <location>
        <begin position="1"/>
        <end position="26"/>
    </location>
</feature>
<comment type="caution">
    <text evidence="2">The sequence shown here is derived from an EMBL/GenBank/DDBJ whole genome shotgun (WGS) entry which is preliminary data.</text>
</comment>
<accession>A0ABP8J5I8</accession>
<organism evidence="2 3">
    <name type="scientific">Hymenobacter koreensis</name>
    <dbReference type="NCBI Taxonomy" id="1084523"/>
    <lineage>
        <taxon>Bacteria</taxon>
        <taxon>Pseudomonadati</taxon>
        <taxon>Bacteroidota</taxon>
        <taxon>Cytophagia</taxon>
        <taxon>Cytophagales</taxon>
        <taxon>Hymenobacteraceae</taxon>
        <taxon>Hymenobacter</taxon>
    </lineage>
</organism>
<protein>
    <submittedName>
        <fullName evidence="2">Uncharacterized protein</fullName>
    </submittedName>
</protein>
<evidence type="ECO:0000313" key="3">
    <source>
        <dbReference type="Proteomes" id="UP001500454"/>
    </source>
</evidence>
<evidence type="ECO:0000313" key="2">
    <source>
        <dbReference type="EMBL" id="GAA4385442.1"/>
    </source>
</evidence>
<gene>
    <name evidence="2" type="ORF">GCM10023186_28800</name>
</gene>
<dbReference type="EMBL" id="BAABHA010000010">
    <property type="protein sequence ID" value="GAA4385442.1"/>
    <property type="molecule type" value="Genomic_DNA"/>
</dbReference>
<proteinExistence type="predicted"/>
<name>A0ABP8J5I8_9BACT</name>
<dbReference type="Proteomes" id="UP001500454">
    <property type="component" value="Unassembled WGS sequence"/>
</dbReference>